<accession>A0A1R4KF37</accession>
<feature type="transmembrane region" description="Helical" evidence="1">
    <location>
        <begin position="38"/>
        <end position="63"/>
    </location>
</feature>
<evidence type="ECO:0000256" key="1">
    <source>
        <dbReference type="SAM" id="Phobius"/>
    </source>
</evidence>
<organism evidence="2 3">
    <name type="scientific">Luteococcus japonicus LSP_Lj1</name>
    <dbReference type="NCBI Taxonomy" id="1255658"/>
    <lineage>
        <taxon>Bacteria</taxon>
        <taxon>Bacillati</taxon>
        <taxon>Actinomycetota</taxon>
        <taxon>Actinomycetes</taxon>
        <taxon>Propionibacteriales</taxon>
        <taxon>Propionibacteriaceae</taxon>
        <taxon>Luteococcus</taxon>
    </lineage>
</organism>
<dbReference type="InterPro" id="IPR016181">
    <property type="entry name" value="Acyl_CoA_acyltransferase"/>
</dbReference>
<evidence type="ECO:0000313" key="3">
    <source>
        <dbReference type="Proteomes" id="UP000188342"/>
    </source>
</evidence>
<dbReference type="Proteomes" id="UP000188342">
    <property type="component" value="Unassembled WGS sequence"/>
</dbReference>
<dbReference type="SUPFAM" id="SSF55729">
    <property type="entry name" value="Acyl-CoA N-acyltransferases (Nat)"/>
    <property type="match status" value="1"/>
</dbReference>
<keyword evidence="1" id="KW-0472">Membrane</keyword>
<keyword evidence="3" id="KW-1185">Reference proteome</keyword>
<dbReference type="AlphaFoldDB" id="A0A1R4KF37"/>
<dbReference type="STRING" id="1255658.FM114_13905"/>
<dbReference type="OrthoDB" id="677174at2"/>
<keyword evidence="1" id="KW-0812">Transmembrane</keyword>
<gene>
    <name evidence="2" type="ORF">FM114_13905</name>
</gene>
<dbReference type="RefSeq" id="WP_094765732.1">
    <property type="nucleotide sequence ID" value="NZ_FUKQ01000049.1"/>
</dbReference>
<sequence length="204" mass="22422">MGTTELIGYLASALIVASLAMTSVVKLRVISFIGSVVYVAYGVMIHSWPIVLTNAIIAGLNVWNLRRELGRPRDLGAVTISPDAPFLADFIASHRQDIARIQPTFSGVPVDATALLLIRDGLPAGAVIGQREGDEFHLVLDYVMAPYRDSRLGQWLYQGDGQKVLHDLGVRRVLADQAPDFHRSYLERVGFVPDGQGRWAKELD</sequence>
<keyword evidence="1" id="KW-1133">Transmembrane helix</keyword>
<evidence type="ECO:0000313" key="2">
    <source>
        <dbReference type="EMBL" id="SJN42941.1"/>
    </source>
</evidence>
<name>A0A1R4KF37_9ACTN</name>
<evidence type="ECO:0008006" key="4">
    <source>
        <dbReference type="Google" id="ProtNLM"/>
    </source>
</evidence>
<proteinExistence type="predicted"/>
<protein>
    <recommendedName>
        <fullName evidence="4">N-acetyltransferase domain-containing protein</fullName>
    </recommendedName>
</protein>
<dbReference type="EMBL" id="FUKQ01000049">
    <property type="protein sequence ID" value="SJN42941.1"/>
    <property type="molecule type" value="Genomic_DNA"/>
</dbReference>
<reference evidence="2 3" key="1">
    <citation type="submission" date="2017-02" db="EMBL/GenBank/DDBJ databases">
        <authorList>
            <person name="Peterson S.W."/>
        </authorList>
    </citation>
    <scope>NUCLEOTIDE SEQUENCE [LARGE SCALE GENOMIC DNA]</scope>
    <source>
        <strain evidence="2 3">LSP_Lj1</strain>
    </source>
</reference>